<evidence type="ECO:0000259" key="10">
    <source>
        <dbReference type="PROSITE" id="PS51914"/>
    </source>
</evidence>
<dbReference type="GO" id="GO:0030970">
    <property type="term" value="P:retrograde protein transport, ER to cytosol"/>
    <property type="evidence" value="ECO:0007669"/>
    <property type="project" value="TreeGrafter"/>
</dbReference>
<dbReference type="Proteomes" id="UP000308267">
    <property type="component" value="Unassembled WGS sequence"/>
</dbReference>
<comment type="caution">
    <text evidence="11">The sequence shown here is derived from an EMBL/GenBank/DDBJ whole genome shotgun (WGS) entry which is preliminary data.</text>
</comment>
<proteinExistence type="predicted"/>
<evidence type="ECO:0000256" key="4">
    <source>
        <dbReference type="ARBA" id="ARBA00023157"/>
    </source>
</evidence>
<keyword evidence="2 9" id="KW-0732">Signal</keyword>
<evidence type="ECO:0000256" key="1">
    <source>
        <dbReference type="ARBA" id="ARBA00004240"/>
    </source>
</evidence>
<name>A0A4S2M6L8_OPIFE</name>
<dbReference type="PANTHER" id="PTHR15414">
    <property type="entry name" value="OS-9-RELATED"/>
    <property type="match status" value="1"/>
</dbReference>
<comment type="function">
    <text evidence="5">Probable lectin that binds selectively to improperly folded lumenal proteins. May function in endoplasmic reticulum quality control and endoplasmic reticulum-associated degradation (ERAD) of both non-glycosylated proteins and glycoproteins.</text>
</comment>
<dbReference type="OrthoDB" id="239053at2759"/>
<dbReference type="PROSITE" id="PS51914">
    <property type="entry name" value="MRH"/>
    <property type="match status" value="2"/>
</dbReference>
<dbReference type="InterPro" id="IPR045149">
    <property type="entry name" value="OS-9-like"/>
</dbReference>
<dbReference type="Gene3D" id="2.70.130.10">
    <property type="entry name" value="Mannose-6-phosphate receptor binding domain"/>
    <property type="match status" value="2"/>
</dbReference>
<dbReference type="GO" id="GO:0030968">
    <property type="term" value="P:endoplasmic reticulum unfolded protein response"/>
    <property type="evidence" value="ECO:0007669"/>
    <property type="project" value="InterPro"/>
</dbReference>
<dbReference type="PANTHER" id="PTHR15414:SF0">
    <property type="entry name" value="ENDOPLASMIC RETICULUM LECTIN 1"/>
    <property type="match status" value="1"/>
</dbReference>
<feature type="compositionally biased region" description="Acidic residues" evidence="8">
    <location>
        <begin position="300"/>
        <end position="310"/>
    </location>
</feature>
<evidence type="ECO:0000256" key="6">
    <source>
        <dbReference type="ARBA" id="ARBA00041108"/>
    </source>
</evidence>
<dbReference type="SUPFAM" id="SSF50911">
    <property type="entry name" value="Mannose 6-phosphate receptor domain"/>
    <property type="match status" value="2"/>
</dbReference>
<reference evidence="11 12" key="1">
    <citation type="journal article" date="2019" name="BMC Genomics">
        <title>New insights from Opisthorchis felineus genome: update on genomics of the epidemiologically important liver flukes.</title>
        <authorList>
            <person name="Ershov N.I."/>
            <person name="Mordvinov V.A."/>
            <person name="Prokhortchouk E.B."/>
            <person name="Pakharukova M.Y."/>
            <person name="Gunbin K.V."/>
            <person name="Ustyantsev K."/>
            <person name="Genaev M.A."/>
            <person name="Blinov A.G."/>
            <person name="Mazur A."/>
            <person name="Boulygina E."/>
            <person name="Tsygankova S."/>
            <person name="Khrameeva E."/>
            <person name="Chekanov N."/>
            <person name="Fan G."/>
            <person name="Xiao A."/>
            <person name="Zhang H."/>
            <person name="Xu X."/>
            <person name="Yang H."/>
            <person name="Solovyev V."/>
            <person name="Lee S.M."/>
            <person name="Liu X."/>
            <person name="Afonnikov D.A."/>
            <person name="Skryabin K.G."/>
        </authorList>
    </citation>
    <scope>NUCLEOTIDE SEQUENCE [LARGE SCALE GENOMIC DNA]</scope>
    <source>
        <strain evidence="11">AK-0245</strain>
        <tissue evidence="11">Whole organism</tissue>
    </source>
</reference>
<feature type="chain" id="PRO_5020922599" description="Endoplasmic reticulum lectin 1" evidence="9">
    <location>
        <begin position="20"/>
        <end position="492"/>
    </location>
</feature>
<feature type="signal peptide" evidence="9">
    <location>
        <begin position="1"/>
        <end position="19"/>
    </location>
</feature>
<organism evidence="11 12">
    <name type="scientific">Opisthorchis felineus</name>
    <dbReference type="NCBI Taxonomy" id="147828"/>
    <lineage>
        <taxon>Eukaryota</taxon>
        <taxon>Metazoa</taxon>
        <taxon>Spiralia</taxon>
        <taxon>Lophotrochozoa</taxon>
        <taxon>Platyhelminthes</taxon>
        <taxon>Trematoda</taxon>
        <taxon>Digenea</taxon>
        <taxon>Opisthorchiida</taxon>
        <taxon>Opisthorchiata</taxon>
        <taxon>Opisthorchiidae</taxon>
        <taxon>Opisthorchis</taxon>
    </lineage>
</organism>
<accession>A0A4S2M6L8</accession>
<dbReference type="STRING" id="147828.A0A4S2M6L8"/>
<evidence type="ECO:0000256" key="7">
    <source>
        <dbReference type="ARBA" id="ARBA00041661"/>
    </source>
</evidence>
<dbReference type="InterPro" id="IPR044865">
    <property type="entry name" value="MRH_dom"/>
</dbReference>
<keyword evidence="12" id="KW-1185">Reference proteome</keyword>
<protein>
    <recommendedName>
        <fullName evidence="6">Endoplasmic reticulum lectin 1</fullName>
    </recommendedName>
    <alternativeName>
        <fullName evidence="7">ER lectin</fullName>
    </alternativeName>
</protein>
<evidence type="ECO:0000256" key="8">
    <source>
        <dbReference type="SAM" id="MobiDB-lite"/>
    </source>
</evidence>
<dbReference type="Pfam" id="PF07915">
    <property type="entry name" value="PRKCSH"/>
    <property type="match status" value="2"/>
</dbReference>
<feature type="region of interest" description="Disordered" evidence="8">
    <location>
        <begin position="300"/>
        <end position="344"/>
    </location>
</feature>
<keyword evidence="4" id="KW-1015">Disulfide bond</keyword>
<evidence type="ECO:0000256" key="3">
    <source>
        <dbReference type="ARBA" id="ARBA00022824"/>
    </source>
</evidence>
<evidence type="ECO:0000313" key="11">
    <source>
        <dbReference type="EMBL" id="TGZ72033.1"/>
    </source>
</evidence>
<feature type="domain" description="MRH" evidence="10">
    <location>
        <begin position="358"/>
        <end position="482"/>
    </location>
</feature>
<evidence type="ECO:0000256" key="9">
    <source>
        <dbReference type="SAM" id="SignalP"/>
    </source>
</evidence>
<comment type="subcellular location">
    <subcellularLocation>
        <location evidence="1">Endoplasmic reticulum</location>
    </subcellularLocation>
</comment>
<dbReference type="InterPro" id="IPR012913">
    <property type="entry name" value="OS9-like_dom"/>
</dbReference>
<dbReference type="EMBL" id="SJOL01004107">
    <property type="protein sequence ID" value="TGZ72033.1"/>
    <property type="molecule type" value="Genomic_DNA"/>
</dbReference>
<evidence type="ECO:0000313" key="12">
    <source>
        <dbReference type="Proteomes" id="UP000308267"/>
    </source>
</evidence>
<sequence length="492" mass="55722">MYLFGSIFTTLLLCRLSLSSYEISDEILYKVRWSFTKDGSEDRPLSQNILISTSTGEKFECLVPTAQEFPEVNRLDSNATANEEVLLEQLFEVRPCSTRAEFYWNYELCHKNYVRQFHEELLPDKSSKTQEYFLGYHKKEISAGSPHSASRPGILLGGSSYPYYVVKFVDGTPCDLTGERRLTSVLYICLEDEDGRIIQVSEVESCQYQVVFATRYLCSHPAYRLPKRPVKPLSCAPREGAVAKPASLVEFEKQQEQLSQHGISNLAALFGNVALKNLRVEANRRNNLIVYRIRTIDTDESSETNEETMSQEDTSSSDGDSANRGDTGKAGTPSEPTSKPMAPGNAYRTRFLEFLSGKFCLQGRTRGWWQYEICLRSNVTQYHVNNQGKRAQMILLGQWDPAAHERWSTKQAQNSISHVRSSTEGVNLLYGNGEFCELIGQTRETIVKLRCNAAANGIHLSFTERTECRYTVLVESSAFCELTTEEIKSLVY</sequence>
<dbReference type="AlphaFoldDB" id="A0A4S2M6L8"/>
<feature type="domain" description="MRH" evidence="10">
    <location>
        <begin position="94"/>
        <end position="220"/>
    </location>
</feature>
<dbReference type="InterPro" id="IPR009011">
    <property type="entry name" value="Man6P_isomerase_rcpt-bd_dom_sf"/>
</dbReference>
<evidence type="ECO:0000256" key="2">
    <source>
        <dbReference type="ARBA" id="ARBA00022729"/>
    </source>
</evidence>
<keyword evidence="3" id="KW-0256">Endoplasmic reticulum</keyword>
<dbReference type="GO" id="GO:0005788">
    <property type="term" value="C:endoplasmic reticulum lumen"/>
    <property type="evidence" value="ECO:0007669"/>
    <property type="project" value="TreeGrafter"/>
</dbReference>
<gene>
    <name evidence="11" type="ORF">CRM22_002324</name>
</gene>
<evidence type="ECO:0000256" key="5">
    <source>
        <dbReference type="ARBA" id="ARBA00037585"/>
    </source>
</evidence>